<dbReference type="InterPro" id="IPR002656">
    <property type="entry name" value="Acyl_transf_3_dom"/>
</dbReference>
<comment type="caution">
    <text evidence="3">The sequence shown here is derived from an EMBL/GenBank/DDBJ whole genome shotgun (WGS) entry which is preliminary data.</text>
</comment>
<gene>
    <name evidence="3" type="ORF">ACFP9W_00490</name>
</gene>
<feature type="transmembrane region" description="Helical" evidence="1">
    <location>
        <begin position="194"/>
        <end position="214"/>
    </location>
</feature>
<dbReference type="RefSeq" id="WP_385945587.1">
    <property type="nucleotide sequence ID" value="NZ_JBHSUB010000001.1"/>
</dbReference>
<keyword evidence="4" id="KW-1185">Reference proteome</keyword>
<evidence type="ECO:0000259" key="2">
    <source>
        <dbReference type="Pfam" id="PF01757"/>
    </source>
</evidence>
<dbReference type="EMBL" id="JBHSUB010000001">
    <property type="protein sequence ID" value="MFC6376603.1"/>
    <property type="molecule type" value="Genomic_DNA"/>
</dbReference>
<dbReference type="Pfam" id="PF01757">
    <property type="entry name" value="Acyl_transf_3"/>
    <property type="match status" value="1"/>
</dbReference>
<feature type="transmembrane region" description="Helical" evidence="1">
    <location>
        <begin position="259"/>
        <end position="278"/>
    </location>
</feature>
<dbReference type="GO" id="GO:0016746">
    <property type="term" value="F:acyltransferase activity"/>
    <property type="evidence" value="ECO:0007669"/>
    <property type="project" value="UniProtKB-KW"/>
</dbReference>
<keyword evidence="1" id="KW-0812">Transmembrane</keyword>
<evidence type="ECO:0000256" key="1">
    <source>
        <dbReference type="SAM" id="Phobius"/>
    </source>
</evidence>
<keyword evidence="1" id="KW-1133">Transmembrane helix</keyword>
<dbReference type="InterPro" id="IPR050879">
    <property type="entry name" value="Acyltransferase_3"/>
</dbReference>
<dbReference type="EC" id="2.3.-.-" evidence="3"/>
<feature type="domain" description="Acyltransferase 3" evidence="2">
    <location>
        <begin position="3"/>
        <end position="306"/>
    </location>
</feature>
<feature type="transmembrane region" description="Helical" evidence="1">
    <location>
        <begin position="34"/>
        <end position="55"/>
    </location>
</feature>
<organism evidence="3 4">
    <name type="scientific">Tatumella terrea</name>
    <dbReference type="NCBI Taxonomy" id="419007"/>
    <lineage>
        <taxon>Bacteria</taxon>
        <taxon>Pseudomonadati</taxon>
        <taxon>Pseudomonadota</taxon>
        <taxon>Gammaproteobacteria</taxon>
        <taxon>Enterobacterales</taxon>
        <taxon>Erwiniaceae</taxon>
        <taxon>Tatumella</taxon>
    </lineage>
</organism>
<feature type="transmembrane region" description="Helical" evidence="1">
    <location>
        <begin position="287"/>
        <end position="310"/>
    </location>
</feature>
<evidence type="ECO:0000313" key="4">
    <source>
        <dbReference type="Proteomes" id="UP001596230"/>
    </source>
</evidence>
<feature type="transmembrane region" description="Helical" evidence="1">
    <location>
        <begin position="169"/>
        <end position="188"/>
    </location>
</feature>
<accession>A0ABW1VTK1</accession>
<evidence type="ECO:0000313" key="3">
    <source>
        <dbReference type="EMBL" id="MFC6376603.1"/>
    </source>
</evidence>
<protein>
    <submittedName>
        <fullName evidence="3">Acyltransferase family protein</fullName>
        <ecNumber evidence="3">2.3.-.-</ecNumber>
    </submittedName>
</protein>
<feature type="transmembrane region" description="Helical" evidence="1">
    <location>
        <begin position="75"/>
        <end position="93"/>
    </location>
</feature>
<feature type="transmembrane region" description="Helical" evidence="1">
    <location>
        <begin position="105"/>
        <end position="125"/>
    </location>
</feature>
<sequence>MIWSIQYLRFFACLMVVTLHLTKKSYLNNGDGYLYFGASGVDIFFIISGFIMSYISNKKETTSLDFIKNRTLRIYPIYLITLIPFLGIFLAYPSIVNTHSLPPSIIKSITLLPFLSGGSLNMVSWTLSYEFYFYIIYAISLSIGKNAIRNSSIIIMTMLFLGHIFKIRFISSMISLEFVFGMFIYEFIYNKVEVGIKKSILLMLTGLCWIVFSSKAEVGGDDIIRVLYYGIPSALIFIGFLSTKIFSKKINKLVLLGDASYAIYLTHILTINAVYLVFKRIGMQETLYLPMIIIGVSLSIAIGLVVHLMIEKPVTKKLKSYPFFISKSTPINS</sequence>
<keyword evidence="3" id="KW-0808">Transferase</keyword>
<name>A0ABW1VTK1_9GAMM</name>
<proteinExistence type="predicted"/>
<keyword evidence="1" id="KW-0472">Membrane</keyword>
<dbReference type="PANTHER" id="PTHR23028">
    <property type="entry name" value="ACETYLTRANSFERASE"/>
    <property type="match status" value="1"/>
</dbReference>
<reference evidence="4" key="1">
    <citation type="journal article" date="2019" name="Int. J. Syst. Evol. Microbiol.">
        <title>The Global Catalogue of Microorganisms (GCM) 10K type strain sequencing project: providing services to taxonomists for standard genome sequencing and annotation.</title>
        <authorList>
            <consortium name="The Broad Institute Genomics Platform"/>
            <consortium name="The Broad Institute Genome Sequencing Center for Infectious Disease"/>
            <person name="Wu L."/>
            <person name="Ma J."/>
        </authorList>
    </citation>
    <scope>NUCLEOTIDE SEQUENCE [LARGE SCALE GENOMIC DNA]</scope>
    <source>
        <strain evidence="4">CGMCC 1.18518</strain>
    </source>
</reference>
<feature type="transmembrane region" description="Helical" evidence="1">
    <location>
        <begin position="226"/>
        <end position="247"/>
    </location>
</feature>
<feature type="transmembrane region" description="Helical" evidence="1">
    <location>
        <begin position="6"/>
        <end position="22"/>
    </location>
</feature>
<keyword evidence="3" id="KW-0012">Acyltransferase</keyword>
<dbReference type="PANTHER" id="PTHR23028:SF131">
    <property type="entry name" value="BLR2367 PROTEIN"/>
    <property type="match status" value="1"/>
</dbReference>
<dbReference type="Proteomes" id="UP001596230">
    <property type="component" value="Unassembled WGS sequence"/>
</dbReference>